<accession>A0ABV3S8L3</accession>
<keyword evidence="1" id="KW-0472">Membrane</keyword>
<dbReference type="RefSeq" id="WP_367966949.1">
    <property type="nucleotide sequence ID" value="NZ_JBAKFI010000001.1"/>
</dbReference>
<evidence type="ECO:0000256" key="1">
    <source>
        <dbReference type="SAM" id="Phobius"/>
    </source>
</evidence>
<protein>
    <recommendedName>
        <fullName evidence="4">AtpZ/AtpI family protein</fullName>
    </recommendedName>
</protein>
<gene>
    <name evidence="2" type="ORF">V6X64_05635</name>
</gene>
<feature type="transmembrane region" description="Helical" evidence="1">
    <location>
        <begin position="44"/>
        <end position="64"/>
    </location>
</feature>
<keyword evidence="3" id="KW-1185">Reference proteome</keyword>
<name>A0ABV3S8L3_9GAMM</name>
<dbReference type="Proteomes" id="UP001556653">
    <property type="component" value="Unassembled WGS sequence"/>
</dbReference>
<reference evidence="2 3" key="1">
    <citation type="submission" date="2024-02" db="EMBL/GenBank/DDBJ databases">
        <title>New especies of Spiribacter isolated from saline water.</title>
        <authorList>
            <person name="Leon M.J."/>
            <person name="De La Haba R."/>
            <person name="Sanchez-Porro C."/>
            <person name="Ventosa A."/>
        </authorList>
    </citation>
    <scope>NUCLEOTIDE SEQUENCE [LARGE SCALE GENOMIC DNA]</scope>
    <source>
        <strain evidence="3">ag22IC4-227</strain>
    </source>
</reference>
<keyword evidence="1" id="KW-0812">Transmembrane</keyword>
<keyword evidence="1" id="KW-1133">Transmembrane helix</keyword>
<organism evidence="2 3">
    <name type="scientific">Spiribacter onubensis</name>
    <dbReference type="NCBI Taxonomy" id="3122420"/>
    <lineage>
        <taxon>Bacteria</taxon>
        <taxon>Pseudomonadati</taxon>
        <taxon>Pseudomonadota</taxon>
        <taxon>Gammaproteobacteria</taxon>
        <taxon>Chromatiales</taxon>
        <taxon>Ectothiorhodospiraceae</taxon>
        <taxon>Spiribacter</taxon>
    </lineage>
</organism>
<proteinExistence type="predicted"/>
<evidence type="ECO:0000313" key="2">
    <source>
        <dbReference type="EMBL" id="MEX0386478.1"/>
    </source>
</evidence>
<dbReference type="EMBL" id="JBAKFJ010000001">
    <property type="protein sequence ID" value="MEX0386478.1"/>
    <property type="molecule type" value="Genomic_DNA"/>
</dbReference>
<evidence type="ECO:0000313" key="3">
    <source>
        <dbReference type="Proteomes" id="UP001556653"/>
    </source>
</evidence>
<evidence type="ECO:0008006" key="4">
    <source>
        <dbReference type="Google" id="ProtNLM"/>
    </source>
</evidence>
<sequence length="85" mass="8975">MKSSRSGTNNRGLERLDAVKIELAVVLGLAVGMLLVVWRLDAGHWVELGLLAMTGFVAGGWLAWRTRGVIRGVGARDGSTGAGED</sequence>
<comment type="caution">
    <text evidence="2">The sequence shown here is derived from an EMBL/GenBank/DDBJ whole genome shotgun (WGS) entry which is preliminary data.</text>
</comment>
<feature type="transmembrane region" description="Helical" evidence="1">
    <location>
        <begin position="21"/>
        <end position="38"/>
    </location>
</feature>